<gene>
    <name evidence="2" type="ORF">LCGC14_1189580</name>
</gene>
<feature type="transmembrane region" description="Helical" evidence="1">
    <location>
        <begin position="1235"/>
        <end position="1254"/>
    </location>
</feature>
<protein>
    <recommendedName>
        <fullName evidence="3">Bacterial Ig-like domain-containing protein</fullName>
    </recommendedName>
</protein>
<accession>A0A0F9M7K7</accession>
<dbReference type="Pfam" id="PF17957">
    <property type="entry name" value="Big_7"/>
    <property type="match status" value="1"/>
</dbReference>
<dbReference type="InterPro" id="IPR013783">
    <property type="entry name" value="Ig-like_fold"/>
</dbReference>
<keyword evidence="1" id="KW-0812">Transmembrane</keyword>
<comment type="caution">
    <text evidence="2">The sequence shown here is derived from an EMBL/GenBank/DDBJ whole genome shotgun (WGS) entry which is preliminary data.</text>
</comment>
<sequence length="1262" mass="133391">MIVLIPMIILVNSNKGESGLNSGTGCYCHGSLDLVLTTNYTGNKIDITQGNSFDLRLTISGAPLTTNKGAGYGIWHTSSDSISVPTMLSSNATGTFTELVPSDDEWGSPDYYYGAWWVPVGTGNIHIYAVFRITPSNSVTTETIYLQAAAKNDLASTILTFTINVTAVVVSDTTAPSVSITAPSNNAFVSGTSVSITGTATDSGSGVLGSTVEAYLTNTTGTNNTVSLTYTGPGYSGTWNSESLFDGDYNITVVAGDNDGNANRTEYVTVTVDNTAPTITLDSVIPNPSNGITVITASNTTEALDGSGIKANVSLPGGGYIFPTMTFQGGSTWNGTFDVSSYSDGTFSIGVNGTDLAGNTGFAGPTNINGDLTAPTIILTVTPDPSNGITTIQAFNTTEVISGSLLANVSTPSGYIYPTLTYQGSNEWSGSFDVNSYGDGTYTININGTDIAGNVQYNSTSIYGDITLPSVTITSPTEGETVGGAISITGTASGTGSNIASIYINNSVIWGDASGNPQTDTATDNPSGSFTFNNESYIAPGNYWVEINITDYAGNVNSSIRFFTVSVGDSSPPNIIITVSADPSNGFTNITVTTNEDLDAGGPPLLNITLPNTSVIYRQLYLIASNTWQTNYTVVSDGTHEIAVNATDIALNTGIATKSFEGDLTTPTITLTVTPDPSNGITIIQAFNTTEFVSTMLVNVSTPSGYIYPTLTYQGLNKWTGSFDVSMYGEGPYTVNLNGTDIAGNIGYSTPVIVTGDLAVPTITLSVTPDPSNGITTIQAFNTSEVVSTMLVNVSTPSGYIYPTMVYQGGNKWNSSFTVTENGIHTININGTDLAGNIGYDSFSITGDFSGPIILINNPANNSLFGSAIPPNYDLSITEPNLHRIWYNLNNNTNSSFVGDTGTIDIGLWNAEGNGTVTIRFYANDTLGNMAWEEVTILKDIIAPNITINQPIGGQVFNETSPVFEISISETNLDSIWYTFDGGTNNFTILVLIDSIDQGLWDITSNGNVTITFYANDTLGNLGFNSVIVNKSVIDILGPILSALVERSDPIELGNAITIQIDTFDISNISSVQIDIKGTRYDMNYIGGDTYEYQWTPGAAEIISYTIYANDSIGNINSIIDSVKVQDTILPMFSNLIESPELVNPNDDIIIFLDATDISGINEIILSFEGSNFTMTNTSGNTWSYTITAPSTDGTYYYTIYITDNNNNVNLIEGSIRVGSPVSDGKGGTTDMPTITIFLGIIGVLGIVNIVLILKKFRGGKS</sequence>
<name>A0A0F9M7K7_9ZZZZ</name>
<dbReference type="EMBL" id="LAZR01006025">
    <property type="protein sequence ID" value="KKM95301.1"/>
    <property type="molecule type" value="Genomic_DNA"/>
</dbReference>
<evidence type="ECO:0000313" key="2">
    <source>
        <dbReference type="EMBL" id="KKM95301.1"/>
    </source>
</evidence>
<proteinExistence type="predicted"/>
<reference evidence="2" key="1">
    <citation type="journal article" date="2015" name="Nature">
        <title>Complex archaea that bridge the gap between prokaryotes and eukaryotes.</title>
        <authorList>
            <person name="Spang A."/>
            <person name="Saw J.H."/>
            <person name="Jorgensen S.L."/>
            <person name="Zaremba-Niedzwiedzka K."/>
            <person name="Martijn J."/>
            <person name="Lind A.E."/>
            <person name="van Eijk R."/>
            <person name="Schleper C."/>
            <person name="Guy L."/>
            <person name="Ettema T.J."/>
        </authorList>
    </citation>
    <scope>NUCLEOTIDE SEQUENCE</scope>
</reference>
<evidence type="ECO:0008006" key="3">
    <source>
        <dbReference type="Google" id="ProtNLM"/>
    </source>
</evidence>
<organism evidence="2">
    <name type="scientific">marine sediment metagenome</name>
    <dbReference type="NCBI Taxonomy" id="412755"/>
    <lineage>
        <taxon>unclassified sequences</taxon>
        <taxon>metagenomes</taxon>
        <taxon>ecological metagenomes</taxon>
    </lineage>
</organism>
<evidence type="ECO:0000256" key="1">
    <source>
        <dbReference type="SAM" id="Phobius"/>
    </source>
</evidence>
<keyword evidence="1" id="KW-0472">Membrane</keyword>
<dbReference type="AlphaFoldDB" id="A0A0F9M7K7"/>
<dbReference type="Gene3D" id="2.60.40.10">
    <property type="entry name" value="Immunoglobulins"/>
    <property type="match status" value="3"/>
</dbReference>
<keyword evidence="1" id="KW-1133">Transmembrane helix</keyword>